<comment type="caution">
    <text evidence="5">The sequence shown here is derived from an EMBL/GenBank/DDBJ whole genome shotgun (WGS) entry which is preliminary data.</text>
</comment>
<dbReference type="EC" id="1.13.11.3" evidence="5"/>
<dbReference type="EMBL" id="JARJBC010000013">
    <property type="protein sequence ID" value="MDF3291669.1"/>
    <property type="molecule type" value="Genomic_DNA"/>
</dbReference>
<dbReference type="PANTHER" id="PTHR33711:SF9">
    <property type="entry name" value="PROTOCATECHUATE 3,4-DIOXYGENASE ALPHA CHAIN"/>
    <property type="match status" value="1"/>
</dbReference>
<keyword evidence="2" id="KW-0223">Dioxygenase</keyword>
<evidence type="ECO:0000313" key="5">
    <source>
        <dbReference type="EMBL" id="MDF3291669.1"/>
    </source>
</evidence>
<dbReference type="InterPro" id="IPR050770">
    <property type="entry name" value="Intradiol_RC_Dioxygenase"/>
</dbReference>
<proteinExistence type="inferred from homology"/>
<dbReference type="Gene3D" id="2.60.130.10">
    <property type="entry name" value="Aromatic compound dioxygenase"/>
    <property type="match status" value="1"/>
</dbReference>
<dbReference type="InterPro" id="IPR000627">
    <property type="entry name" value="Intradiol_dOase_C"/>
</dbReference>
<sequence>MTGRRTPPQTIGPYFGYALPRPDGGRIAPTGHPETITVHGRVLDGQGEPVDDALLEFWQPAPDGSRTGAPGSLRREAVGGAAVGRDGVAFTGFGRVATGADGGYVLRTLRPGGVPYLSVCVLARGLLQHLFTRAYLTQAVDPLLSSLDAGRRATLIAVPERTGVYRFDIRLRGDGGYEETVFLSFG</sequence>
<dbReference type="GO" id="GO:0018578">
    <property type="term" value="F:protocatechuate 3,4-dioxygenase activity"/>
    <property type="evidence" value="ECO:0007669"/>
    <property type="project" value="UniProtKB-EC"/>
</dbReference>
<feature type="domain" description="Intradiol ring-cleavage dioxygenases" evidence="4">
    <location>
        <begin position="34"/>
        <end position="116"/>
    </location>
</feature>
<dbReference type="RefSeq" id="WP_276094844.1">
    <property type="nucleotide sequence ID" value="NZ_JARJBC010000013.1"/>
</dbReference>
<organism evidence="5 6">
    <name type="scientific">Streptomyces silvisoli</name>
    <dbReference type="NCBI Taxonomy" id="3034235"/>
    <lineage>
        <taxon>Bacteria</taxon>
        <taxon>Bacillati</taxon>
        <taxon>Actinomycetota</taxon>
        <taxon>Actinomycetes</taxon>
        <taxon>Kitasatosporales</taxon>
        <taxon>Streptomycetaceae</taxon>
        <taxon>Streptomyces</taxon>
    </lineage>
</organism>
<keyword evidence="3 5" id="KW-0560">Oxidoreductase</keyword>
<dbReference type="InterPro" id="IPR015889">
    <property type="entry name" value="Intradiol_dOase_core"/>
</dbReference>
<dbReference type="InterPro" id="IPR012786">
    <property type="entry name" value="Protocat_dOase_a"/>
</dbReference>
<comment type="similarity">
    <text evidence="1">Belongs to the intradiol ring-cleavage dioxygenase family.</text>
</comment>
<evidence type="ECO:0000256" key="2">
    <source>
        <dbReference type="ARBA" id="ARBA00022964"/>
    </source>
</evidence>
<evidence type="ECO:0000256" key="1">
    <source>
        <dbReference type="ARBA" id="ARBA00007825"/>
    </source>
</evidence>
<evidence type="ECO:0000259" key="4">
    <source>
        <dbReference type="Pfam" id="PF00775"/>
    </source>
</evidence>
<dbReference type="Pfam" id="PF00775">
    <property type="entry name" value="Dioxygenase_C"/>
    <property type="match status" value="1"/>
</dbReference>
<dbReference type="PANTHER" id="PTHR33711">
    <property type="entry name" value="DIOXYGENASE, PUTATIVE (AFU_ORTHOLOGUE AFUA_2G02910)-RELATED"/>
    <property type="match status" value="1"/>
</dbReference>
<dbReference type="SUPFAM" id="SSF49482">
    <property type="entry name" value="Aromatic compound dioxygenase"/>
    <property type="match status" value="1"/>
</dbReference>
<protein>
    <submittedName>
        <fullName evidence="5">Protocatechuate 3,4-dioxygenase subunit alpha</fullName>
        <ecNumber evidence="5">1.13.11.3</ecNumber>
    </submittedName>
</protein>
<dbReference type="Proteomes" id="UP001216579">
    <property type="component" value="Unassembled WGS sequence"/>
</dbReference>
<name>A0ABT5ZQ25_9ACTN</name>
<dbReference type="NCBIfam" id="TIGR02423">
    <property type="entry name" value="protocat_alph"/>
    <property type="match status" value="1"/>
</dbReference>
<gene>
    <name evidence="5" type="primary">pcaG</name>
    <name evidence="5" type="ORF">P3G67_21055</name>
</gene>
<reference evidence="5 6" key="1">
    <citation type="submission" date="2023-03" db="EMBL/GenBank/DDBJ databases">
        <title>Draft genome sequence of Streptomyces sp. RB6PN23 isolated from peat swamp forest in Thailand.</title>
        <authorList>
            <person name="Klaysubun C."/>
            <person name="Duangmal K."/>
        </authorList>
    </citation>
    <scope>NUCLEOTIDE SEQUENCE [LARGE SCALE GENOMIC DNA]</scope>
    <source>
        <strain evidence="5 6">RB6PN23</strain>
    </source>
</reference>
<accession>A0ABT5ZQ25</accession>
<evidence type="ECO:0000256" key="3">
    <source>
        <dbReference type="ARBA" id="ARBA00023002"/>
    </source>
</evidence>
<evidence type="ECO:0000313" key="6">
    <source>
        <dbReference type="Proteomes" id="UP001216579"/>
    </source>
</evidence>
<keyword evidence="6" id="KW-1185">Reference proteome</keyword>